<dbReference type="Pfam" id="PF00730">
    <property type="entry name" value="HhH-GPD"/>
    <property type="match status" value="1"/>
</dbReference>
<dbReference type="Gene3D" id="1.10.1670.10">
    <property type="entry name" value="Helix-hairpin-Helix base-excision DNA repair enzymes (C-terminal)"/>
    <property type="match status" value="1"/>
</dbReference>
<accession>A0A537KSA9</accession>
<dbReference type="GO" id="GO:0019104">
    <property type="term" value="F:DNA N-glycosylase activity"/>
    <property type="evidence" value="ECO:0007669"/>
    <property type="project" value="TreeGrafter"/>
</dbReference>
<dbReference type="Gene3D" id="1.10.340.30">
    <property type="entry name" value="Hypothetical protein, domain 2"/>
    <property type="match status" value="1"/>
</dbReference>
<evidence type="ECO:0000256" key="8">
    <source>
        <dbReference type="SAM" id="MobiDB-lite"/>
    </source>
</evidence>
<keyword evidence="7" id="KW-0326">Glycosidase</keyword>
<organism evidence="10 11">
    <name type="scientific">Candidatus Segetimicrobium genomatis</name>
    <dbReference type="NCBI Taxonomy" id="2569760"/>
    <lineage>
        <taxon>Bacteria</taxon>
        <taxon>Bacillati</taxon>
        <taxon>Candidatus Sysuimicrobiota</taxon>
        <taxon>Candidatus Sysuimicrobiia</taxon>
        <taxon>Candidatus Sysuimicrobiales</taxon>
        <taxon>Candidatus Segetimicrobiaceae</taxon>
        <taxon>Candidatus Segetimicrobium</taxon>
    </lineage>
</organism>
<keyword evidence="3" id="KW-0227">DNA damage</keyword>
<keyword evidence="6" id="KW-0411">Iron-sulfur</keyword>
<dbReference type="CDD" id="cd00056">
    <property type="entry name" value="ENDO3c"/>
    <property type="match status" value="1"/>
</dbReference>
<dbReference type="PANTHER" id="PTHR10359">
    <property type="entry name" value="A/G-SPECIFIC ADENINE GLYCOSYLASE/ENDONUCLEASE III"/>
    <property type="match status" value="1"/>
</dbReference>
<keyword evidence="2" id="KW-0479">Metal-binding</keyword>
<dbReference type="Proteomes" id="UP000319353">
    <property type="component" value="Unassembled WGS sequence"/>
</dbReference>
<dbReference type="InterPro" id="IPR023170">
    <property type="entry name" value="HhH_base_excis_C"/>
</dbReference>
<dbReference type="GO" id="GO:0051539">
    <property type="term" value="F:4 iron, 4 sulfur cluster binding"/>
    <property type="evidence" value="ECO:0007669"/>
    <property type="project" value="UniProtKB-KW"/>
</dbReference>
<feature type="domain" description="HhH-GPD" evidence="9">
    <location>
        <begin position="121"/>
        <end position="282"/>
    </location>
</feature>
<dbReference type="InterPro" id="IPR003265">
    <property type="entry name" value="HhH-GPD_domain"/>
</dbReference>
<evidence type="ECO:0000256" key="3">
    <source>
        <dbReference type="ARBA" id="ARBA00022763"/>
    </source>
</evidence>
<dbReference type="AlphaFoldDB" id="A0A537KSA9"/>
<evidence type="ECO:0000259" key="9">
    <source>
        <dbReference type="SMART" id="SM00478"/>
    </source>
</evidence>
<evidence type="ECO:0000256" key="1">
    <source>
        <dbReference type="ARBA" id="ARBA00022485"/>
    </source>
</evidence>
<reference evidence="10 11" key="1">
    <citation type="journal article" date="2019" name="Nat. Microbiol.">
        <title>Mediterranean grassland soil C-N compound turnover is dependent on rainfall and depth, and is mediated by genomically divergent microorganisms.</title>
        <authorList>
            <person name="Diamond S."/>
            <person name="Andeer P.F."/>
            <person name="Li Z."/>
            <person name="Crits-Christoph A."/>
            <person name="Burstein D."/>
            <person name="Anantharaman K."/>
            <person name="Lane K.R."/>
            <person name="Thomas B.C."/>
            <person name="Pan C."/>
            <person name="Northen T.R."/>
            <person name="Banfield J.F."/>
        </authorList>
    </citation>
    <scope>NUCLEOTIDE SEQUENCE [LARGE SCALE GENOMIC DNA]</scope>
    <source>
        <strain evidence="10">NP_4</strain>
    </source>
</reference>
<evidence type="ECO:0000313" key="11">
    <source>
        <dbReference type="Proteomes" id="UP000319353"/>
    </source>
</evidence>
<evidence type="ECO:0000256" key="5">
    <source>
        <dbReference type="ARBA" id="ARBA00023004"/>
    </source>
</evidence>
<evidence type="ECO:0000256" key="7">
    <source>
        <dbReference type="ARBA" id="ARBA00023295"/>
    </source>
</evidence>
<proteinExistence type="predicted"/>
<sequence>MDPKVANDPVSEEMAPRRIGSPEAGAAPEIPPAVPSSSKASARAKSVCIISYTSLGCRTSFIIGLKVSSLEVPASTMTSEQFRRLLGRIHAEVPDESARLLERLRRQRRAPLLKVLMQTILSHQTTSTQTRRAIDRLWARYHTLERVADARPAEIKRLVDNVGLGQIKARRLVAMAVDIRGRWGGEQRLARYLRSAPLEEARRVLMDLPGVGPKTAAVVLLFRFHRPTFPVDTNILRVARELGWVRRNADPEDVRNLVERTLPRDPALLLKAHAYLIALGRATQRGRRRDLLDRLRLT</sequence>
<keyword evidence="4" id="KW-0378">Hydrolase</keyword>
<dbReference type="SUPFAM" id="SSF48150">
    <property type="entry name" value="DNA-glycosylase"/>
    <property type="match status" value="1"/>
</dbReference>
<dbReference type="EMBL" id="VBAL01000158">
    <property type="protein sequence ID" value="TMI98621.1"/>
    <property type="molecule type" value="Genomic_DNA"/>
</dbReference>
<keyword evidence="5" id="KW-0408">Iron</keyword>
<name>A0A537KSA9_9BACT</name>
<evidence type="ECO:0000256" key="4">
    <source>
        <dbReference type="ARBA" id="ARBA00022801"/>
    </source>
</evidence>
<keyword evidence="1" id="KW-0004">4Fe-4S</keyword>
<dbReference type="PANTHER" id="PTHR10359:SF18">
    <property type="entry name" value="ENDONUCLEASE III"/>
    <property type="match status" value="1"/>
</dbReference>
<feature type="region of interest" description="Disordered" evidence="8">
    <location>
        <begin position="1"/>
        <end position="37"/>
    </location>
</feature>
<dbReference type="InterPro" id="IPR011257">
    <property type="entry name" value="DNA_glycosylase"/>
</dbReference>
<evidence type="ECO:0000256" key="6">
    <source>
        <dbReference type="ARBA" id="ARBA00023014"/>
    </source>
</evidence>
<evidence type="ECO:0000256" key="2">
    <source>
        <dbReference type="ARBA" id="ARBA00022723"/>
    </source>
</evidence>
<protein>
    <recommendedName>
        <fullName evidence="9">HhH-GPD domain-containing protein</fullName>
    </recommendedName>
</protein>
<dbReference type="GO" id="GO:0006285">
    <property type="term" value="P:base-excision repair, AP site formation"/>
    <property type="evidence" value="ECO:0007669"/>
    <property type="project" value="TreeGrafter"/>
</dbReference>
<gene>
    <name evidence="10" type="ORF">E6H01_12100</name>
</gene>
<comment type="caution">
    <text evidence="10">The sequence shown here is derived from an EMBL/GenBank/DDBJ whole genome shotgun (WGS) entry which is preliminary data.</text>
</comment>
<evidence type="ECO:0000313" key="10">
    <source>
        <dbReference type="EMBL" id="TMI98621.1"/>
    </source>
</evidence>
<dbReference type="GO" id="GO:0046872">
    <property type="term" value="F:metal ion binding"/>
    <property type="evidence" value="ECO:0007669"/>
    <property type="project" value="UniProtKB-KW"/>
</dbReference>
<dbReference type="SMART" id="SM00478">
    <property type="entry name" value="ENDO3c"/>
    <property type="match status" value="1"/>
</dbReference>